<feature type="compositionally biased region" description="Low complexity" evidence="1">
    <location>
        <begin position="144"/>
        <end position="153"/>
    </location>
</feature>
<organism evidence="3 4">
    <name type="scientific">Methylobacterium iners</name>
    <dbReference type="NCBI Taxonomy" id="418707"/>
    <lineage>
        <taxon>Bacteria</taxon>
        <taxon>Pseudomonadati</taxon>
        <taxon>Pseudomonadota</taxon>
        <taxon>Alphaproteobacteria</taxon>
        <taxon>Hyphomicrobiales</taxon>
        <taxon>Methylobacteriaceae</taxon>
        <taxon>Methylobacterium</taxon>
    </lineage>
</organism>
<dbReference type="RefSeq" id="WP_238244957.1">
    <property type="nucleotide sequence ID" value="NZ_BPQP01000047.1"/>
</dbReference>
<accession>A0ABQ4RYY9</accession>
<reference evidence="3" key="2">
    <citation type="submission" date="2021-08" db="EMBL/GenBank/DDBJ databases">
        <authorList>
            <person name="Tani A."/>
            <person name="Ola A."/>
            <person name="Ogura Y."/>
            <person name="Katsura K."/>
            <person name="Hayashi T."/>
        </authorList>
    </citation>
    <scope>NUCLEOTIDE SEQUENCE</scope>
    <source>
        <strain evidence="3">DSM 19015</strain>
    </source>
</reference>
<protein>
    <recommendedName>
        <fullName evidence="2">Restriction endonuclease type II-like domain-containing protein</fullName>
    </recommendedName>
</protein>
<evidence type="ECO:0000259" key="2">
    <source>
        <dbReference type="Pfam" id="PF18741"/>
    </source>
</evidence>
<sequence>MRDFKHFLEFAERGATALEAAAAPTDRDVDSPFEAAVMAALEAKGWRVVPQVGVSAFRIDLGIVHPDAPGRYLAGIECDGATYHRAATARDRDRLRELVLTDLGWRIRRVWSTDWWIDAEGALDRLHAALTADLAADRLKAETASEPAAEAPARLYASPPNETSLTIR</sequence>
<dbReference type="Pfam" id="PF18741">
    <property type="entry name" value="MTES_1575"/>
    <property type="match status" value="1"/>
</dbReference>
<dbReference type="Proteomes" id="UP001055125">
    <property type="component" value="Unassembled WGS sequence"/>
</dbReference>
<dbReference type="SUPFAM" id="SSF52980">
    <property type="entry name" value="Restriction endonuclease-like"/>
    <property type="match status" value="1"/>
</dbReference>
<keyword evidence="4" id="KW-1185">Reference proteome</keyword>
<evidence type="ECO:0000313" key="3">
    <source>
        <dbReference type="EMBL" id="GJD95821.1"/>
    </source>
</evidence>
<proteinExistence type="predicted"/>
<reference evidence="3" key="1">
    <citation type="journal article" date="2021" name="Front. Microbiol.">
        <title>Comprehensive Comparative Genomics and Phenotyping of Methylobacterium Species.</title>
        <authorList>
            <person name="Alessa O."/>
            <person name="Ogura Y."/>
            <person name="Fujitani Y."/>
            <person name="Takami H."/>
            <person name="Hayashi T."/>
            <person name="Sahin N."/>
            <person name="Tani A."/>
        </authorList>
    </citation>
    <scope>NUCLEOTIDE SEQUENCE</scope>
    <source>
        <strain evidence="3">DSM 19015</strain>
    </source>
</reference>
<gene>
    <name evidence="3" type="ORF">OCOJLMKI_3036</name>
</gene>
<dbReference type="InterPro" id="IPR011335">
    <property type="entry name" value="Restrct_endonuc-II-like"/>
</dbReference>
<dbReference type="Gene3D" id="3.40.960.10">
    <property type="entry name" value="VSR Endonuclease"/>
    <property type="match status" value="1"/>
</dbReference>
<feature type="domain" description="Restriction endonuclease type II-like" evidence="2">
    <location>
        <begin position="33"/>
        <end position="130"/>
    </location>
</feature>
<name>A0ABQ4RYY9_9HYPH</name>
<comment type="caution">
    <text evidence="3">The sequence shown here is derived from an EMBL/GenBank/DDBJ whole genome shotgun (WGS) entry which is preliminary data.</text>
</comment>
<evidence type="ECO:0000256" key="1">
    <source>
        <dbReference type="SAM" id="MobiDB-lite"/>
    </source>
</evidence>
<feature type="region of interest" description="Disordered" evidence="1">
    <location>
        <begin position="143"/>
        <end position="168"/>
    </location>
</feature>
<evidence type="ECO:0000313" key="4">
    <source>
        <dbReference type="Proteomes" id="UP001055125"/>
    </source>
</evidence>
<dbReference type="EMBL" id="BPQP01000047">
    <property type="protein sequence ID" value="GJD95821.1"/>
    <property type="molecule type" value="Genomic_DNA"/>
</dbReference>
<dbReference type="InterPro" id="IPR049468">
    <property type="entry name" value="Restrct_endonuc-II-like_dom"/>
</dbReference>